<keyword evidence="1" id="KW-0472">Membrane</keyword>
<organism evidence="2 3">
    <name type="scientific">Bacteroides fluxus YIT 12057</name>
    <dbReference type="NCBI Taxonomy" id="763034"/>
    <lineage>
        <taxon>Bacteria</taxon>
        <taxon>Pseudomonadati</taxon>
        <taxon>Bacteroidota</taxon>
        <taxon>Bacteroidia</taxon>
        <taxon>Bacteroidales</taxon>
        <taxon>Bacteroidaceae</taxon>
        <taxon>Bacteroides</taxon>
    </lineage>
</organism>
<dbReference type="Proteomes" id="UP000003416">
    <property type="component" value="Unassembled WGS sequence"/>
</dbReference>
<accession>F3PSE4</accession>
<comment type="caution">
    <text evidence="2">The sequence shown here is derived from an EMBL/GenBank/DDBJ whole genome shotgun (WGS) entry which is preliminary data.</text>
</comment>
<evidence type="ECO:0000313" key="2">
    <source>
        <dbReference type="EMBL" id="EGF57598.1"/>
    </source>
</evidence>
<gene>
    <name evidence="2" type="ORF">HMPREF9446_01678</name>
</gene>
<dbReference type="STRING" id="763034.HMPREF9446_01678"/>
<keyword evidence="1" id="KW-0812">Transmembrane</keyword>
<dbReference type="AlphaFoldDB" id="F3PSE4"/>
<dbReference type="EMBL" id="AFBN01000028">
    <property type="protein sequence ID" value="EGF57598.1"/>
    <property type="molecule type" value="Genomic_DNA"/>
</dbReference>
<keyword evidence="1" id="KW-1133">Transmembrane helix</keyword>
<sequence>MNNLSKEDKIKVATYRNESNYRDSPKRTWLIYHKGCGEGEVLFLFYFSIAFSTLYIPDG</sequence>
<keyword evidence="3" id="KW-1185">Reference proteome</keyword>
<protein>
    <submittedName>
        <fullName evidence="2">Uncharacterized protein</fullName>
    </submittedName>
</protein>
<feature type="transmembrane region" description="Helical" evidence="1">
    <location>
        <begin position="41"/>
        <end position="57"/>
    </location>
</feature>
<evidence type="ECO:0000313" key="3">
    <source>
        <dbReference type="Proteomes" id="UP000003416"/>
    </source>
</evidence>
<evidence type="ECO:0000256" key="1">
    <source>
        <dbReference type="SAM" id="Phobius"/>
    </source>
</evidence>
<dbReference type="HOGENOM" id="CLU_2950542_0_0_10"/>
<reference evidence="2 3" key="1">
    <citation type="submission" date="2011-02" db="EMBL/GenBank/DDBJ databases">
        <authorList>
            <person name="Weinstock G."/>
            <person name="Sodergren E."/>
            <person name="Clifton S."/>
            <person name="Fulton L."/>
            <person name="Fulton B."/>
            <person name="Courtney L."/>
            <person name="Fronick C."/>
            <person name="Harrison M."/>
            <person name="Strong C."/>
            <person name="Farmer C."/>
            <person name="Delahaunty K."/>
            <person name="Markovic C."/>
            <person name="Hall O."/>
            <person name="Minx P."/>
            <person name="Tomlinson C."/>
            <person name="Mitreva M."/>
            <person name="Hou S."/>
            <person name="Chen J."/>
            <person name="Wollam A."/>
            <person name="Pepin K.H."/>
            <person name="Johnson M."/>
            <person name="Bhonagiri V."/>
            <person name="Zhang X."/>
            <person name="Suruliraj S."/>
            <person name="Warren W."/>
            <person name="Chinwalla A."/>
            <person name="Mardis E.R."/>
            <person name="Wilson R.K."/>
        </authorList>
    </citation>
    <scope>NUCLEOTIDE SEQUENCE [LARGE SCALE GENOMIC DNA]</scope>
    <source>
        <strain evidence="2 3">YIT 12057</strain>
    </source>
</reference>
<name>F3PSE4_9BACE</name>
<proteinExistence type="predicted"/>